<gene>
    <name evidence="9" type="ORF">FZC76_19195</name>
</gene>
<reference evidence="9 10" key="1">
    <citation type="submission" date="2019-08" db="EMBL/GenBank/DDBJ databases">
        <title>Bacillus genomes from the desert of Cuatro Cienegas, Coahuila.</title>
        <authorList>
            <person name="Olmedo-Alvarez G."/>
        </authorList>
    </citation>
    <scope>NUCLEOTIDE SEQUENCE [LARGE SCALE GENOMIC DNA]</scope>
    <source>
        <strain evidence="9 10">CH28_1T</strain>
    </source>
</reference>
<protein>
    <submittedName>
        <fullName evidence="9">ZIP family metal transporter</fullName>
    </submittedName>
</protein>
<dbReference type="PANTHER" id="PTHR11040:SF211">
    <property type="entry name" value="ZINC TRANSPORTER ZIP11"/>
    <property type="match status" value="1"/>
</dbReference>
<evidence type="ECO:0000256" key="7">
    <source>
        <dbReference type="ARBA" id="ARBA00023136"/>
    </source>
</evidence>
<comment type="similarity">
    <text evidence="2">Belongs to the ZIP transporter (TC 2.A.5) family.</text>
</comment>
<organism evidence="9 10">
    <name type="scientific">Sutcliffiella horikoshii</name>
    <dbReference type="NCBI Taxonomy" id="79883"/>
    <lineage>
        <taxon>Bacteria</taxon>
        <taxon>Bacillati</taxon>
        <taxon>Bacillota</taxon>
        <taxon>Bacilli</taxon>
        <taxon>Bacillales</taxon>
        <taxon>Bacillaceae</taxon>
        <taxon>Sutcliffiella</taxon>
    </lineage>
</organism>
<evidence type="ECO:0000256" key="5">
    <source>
        <dbReference type="ARBA" id="ARBA00022833"/>
    </source>
</evidence>
<proteinExistence type="inferred from homology"/>
<dbReference type="RefSeq" id="WP_148989788.1">
    <property type="nucleotide sequence ID" value="NZ_VTEV01000009.1"/>
</dbReference>
<feature type="transmembrane region" description="Helical" evidence="8">
    <location>
        <begin position="163"/>
        <end position="185"/>
    </location>
</feature>
<keyword evidence="3" id="KW-1003">Cell membrane</keyword>
<accession>A0A5D4SN32</accession>
<evidence type="ECO:0000313" key="10">
    <source>
        <dbReference type="Proteomes" id="UP000322524"/>
    </source>
</evidence>
<dbReference type="EMBL" id="VTEV01000009">
    <property type="protein sequence ID" value="TYS63618.1"/>
    <property type="molecule type" value="Genomic_DNA"/>
</dbReference>
<evidence type="ECO:0000256" key="8">
    <source>
        <dbReference type="SAM" id="Phobius"/>
    </source>
</evidence>
<feature type="transmembrane region" description="Helical" evidence="8">
    <location>
        <begin position="6"/>
        <end position="24"/>
    </location>
</feature>
<feature type="transmembrane region" description="Helical" evidence="8">
    <location>
        <begin position="104"/>
        <end position="125"/>
    </location>
</feature>
<dbReference type="AlphaFoldDB" id="A0A5D4SN32"/>
<evidence type="ECO:0000256" key="2">
    <source>
        <dbReference type="ARBA" id="ARBA00006939"/>
    </source>
</evidence>
<dbReference type="OrthoDB" id="1145132at2"/>
<evidence type="ECO:0000256" key="4">
    <source>
        <dbReference type="ARBA" id="ARBA00022692"/>
    </source>
</evidence>
<evidence type="ECO:0000313" key="9">
    <source>
        <dbReference type="EMBL" id="TYS63618.1"/>
    </source>
</evidence>
<evidence type="ECO:0000256" key="1">
    <source>
        <dbReference type="ARBA" id="ARBA00004651"/>
    </source>
</evidence>
<dbReference type="Pfam" id="PF02535">
    <property type="entry name" value="Zip"/>
    <property type="match status" value="1"/>
</dbReference>
<evidence type="ECO:0000256" key="3">
    <source>
        <dbReference type="ARBA" id="ARBA00022475"/>
    </source>
</evidence>
<feature type="transmembrane region" description="Helical" evidence="8">
    <location>
        <begin position="191"/>
        <end position="211"/>
    </location>
</feature>
<dbReference type="InterPro" id="IPR003689">
    <property type="entry name" value="ZIP"/>
</dbReference>
<evidence type="ECO:0000256" key="6">
    <source>
        <dbReference type="ARBA" id="ARBA00022989"/>
    </source>
</evidence>
<comment type="caution">
    <text evidence="9">The sequence shown here is derived from an EMBL/GenBank/DDBJ whole genome shotgun (WGS) entry which is preliminary data.</text>
</comment>
<feature type="transmembrane region" description="Helical" evidence="8">
    <location>
        <begin position="61"/>
        <end position="83"/>
    </location>
</feature>
<feature type="transmembrane region" description="Helical" evidence="8">
    <location>
        <begin position="131"/>
        <end position="151"/>
    </location>
</feature>
<keyword evidence="7 8" id="KW-0472">Membrane</keyword>
<name>A0A5D4SN32_9BACI</name>
<sequence>MTGALLWGAVAGGALLLGAIVGLYIPIPRKLTGFIMAFGTGVLIGAASFELMGKVEAEKGYSYVIFGFLIGAALFTLLEMVIIKKGGKERKRSKEKSEGHSGMAIFIGSIMDSIPESVIIGVSLIKSNSVSWVIVLAIFISNIPEALSSSVGLKKDGYSRKKILFLWTIVFILTTLSSVFGYVVFKELNELYIYLVSGLAAGGIIAMVASTMMPEAFEEGGPIVGLLSALGLLCSYVLSSGIL</sequence>
<dbReference type="GO" id="GO:0005886">
    <property type="term" value="C:plasma membrane"/>
    <property type="evidence" value="ECO:0007669"/>
    <property type="project" value="UniProtKB-SubCell"/>
</dbReference>
<feature type="transmembrane region" description="Helical" evidence="8">
    <location>
        <begin position="223"/>
        <end position="242"/>
    </location>
</feature>
<keyword evidence="6 8" id="KW-1133">Transmembrane helix</keyword>
<keyword evidence="5" id="KW-0862">Zinc</keyword>
<comment type="subcellular location">
    <subcellularLocation>
        <location evidence="1">Cell membrane</location>
        <topology evidence="1">Multi-pass membrane protein</topology>
    </subcellularLocation>
</comment>
<dbReference type="STRING" id="79883.GCA_001636495_02663"/>
<feature type="transmembrane region" description="Helical" evidence="8">
    <location>
        <begin position="31"/>
        <end position="49"/>
    </location>
</feature>
<dbReference type="Proteomes" id="UP000322524">
    <property type="component" value="Unassembled WGS sequence"/>
</dbReference>
<keyword evidence="4 8" id="KW-0812">Transmembrane</keyword>
<dbReference type="PANTHER" id="PTHR11040">
    <property type="entry name" value="ZINC/IRON TRANSPORTER"/>
    <property type="match status" value="1"/>
</dbReference>
<dbReference type="GO" id="GO:0005385">
    <property type="term" value="F:zinc ion transmembrane transporter activity"/>
    <property type="evidence" value="ECO:0007669"/>
    <property type="project" value="TreeGrafter"/>
</dbReference>